<gene>
    <name evidence="5" type="ORF">ASU33_08920</name>
</gene>
<dbReference type="Pfam" id="PF22725">
    <property type="entry name" value="GFO_IDH_MocA_C3"/>
    <property type="match status" value="1"/>
</dbReference>
<dbReference type="InterPro" id="IPR051317">
    <property type="entry name" value="Gfo/Idh/MocA_oxidoreduct"/>
</dbReference>
<keyword evidence="2" id="KW-0560">Oxidoreductase</keyword>
<dbReference type="PANTHER" id="PTHR43708">
    <property type="entry name" value="CONSERVED EXPRESSED OXIDOREDUCTASE (EUROFUNG)"/>
    <property type="match status" value="1"/>
</dbReference>
<comment type="caution">
    <text evidence="5">The sequence shown here is derived from an EMBL/GenBank/DDBJ whole genome shotgun (WGS) entry which is preliminary data.</text>
</comment>
<proteinExistence type="inferred from homology"/>
<comment type="similarity">
    <text evidence="1">Belongs to the Gfo/Idh/MocA family.</text>
</comment>
<evidence type="ECO:0000259" key="3">
    <source>
        <dbReference type="Pfam" id="PF01408"/>
    </source>
</evidence>
<dbReference type="PANTHER" id="PTHR43708:SF5">
    <property type="entry name" value="CONSERVED EXPRESSED OXIDOREDUCTASE (EUROFUNG)-RELATED"/>
    <property type="match status" value="1"/>
</dbReference>
<evidence type="ECO:0000256" key="2">
    <source>
        <dbReference type="ARBA" id="ARBA00023002"/>
    </source>
</evidence>
<dbReference type="Gene3D" id="3.30.360.10">
    <property type="entry name" value="Dihydrodipicolinate Reductase, domain 2"/>
    <property type="match status" value="1"/>
</dbReference>
<evidence type="ECO:0000256" key="1">
    <source>
        <dbReference type="ARBA" id="ARBA00010928"/>
    </source>
</evidence>
<organism evidence="5 6">
    <name type="scientific">Solirubrum puertoriconensis</name>
    <dbReference type="NCBI Taxonomy" id="1751427"/>
    <lineage>
        <taxon>Bacteria</taxon>
        <taxon>Pseudomonadati</taxon>
        <taxon>Bacteroidota</taxon>
        <taxon>Cytophagia</taxon>
        <taxon>Cytophagales</taxon>
    </lineage>
</organism>
<dbReference type="GO" id="GO:0016491">
    <property type="term" value="F:oxidoreductase activity"/>
    <property type="evidence" value="ECO:0007669"/>
    <property type="project" value="UniProtKB-KW"/>
</dbReference>
<dbReference type="InterPro" id="IPR036291">
    <property type="entry name" value="NAD(P)-bd_dom_sf"/>
</dbReference>
<name>A0A9X0HLS1_SOLP1</name>
<sequence>MTNAIQTGLLAYGMSGQVFQAPFVAAHPGFALRAVVERTRKQAQQRYPNIISYNSVTELLSDPAIELVIVNTPNDSHVELTRQALQAGKHVLLEKPVATTPAEVQELWQLARSVNRQIFAYQNRRWDSDFQLVQQVVASGQLGQLAEVTFRFDRYKLPLHHKLFKETPDLPGSGLLFDLGPHILDQALSLFGRPARVRRTLGRFRPGSQVDDYFQLQLLYPSGPLVTLVSGLVIAQPLPAYVLHGTLGSFQKSRADVQEAQLLEGLTPLDAAYGLEPGSEAGLLTLVGADGQKTRQTLTPPKGDYLQLFEAVYQSLRNGAAYPITEEHMLWQLQALAEPDEQWEMHTN</sequence>
<evidence type="ECO:0000259" key="4">
    <source>
        <dbReference type="Pfam" id="PF22725"/>
    </source>
</evidence>
<reference evidence="5 6" key="1">
    <citation type="submission" date="2015-11" db="EMBL/GenBank/DDBJ databases">
        <title>Solirubrum puertoriconensis gen. nov. an environmental bacteria isolated in Puerto Rico.</title>
        <authorList>
            <person name="Cuebas-Irizarry M.F."/>
            <person name="Montalvo-Rodriguez R."/>
        </authorList>
    </citation>
    <scope>NUCLEOTIDE SEQUENCE [LARGE SCALE GENOMIC DNA]</scope>
    <source>
        <strain evidence="5 6">MC1A</strain>
    </source>
</reference>
<dbReference type="EMBL" id="LNAL01000006">
    <property type="protein sequence ID" value="KUG08289.1"/>
    <property type="molecule type" value="Genomic_DNA"/>
</dbReference>
<dbReference type="InterPro" id="IPR000683">
    <property type="entry name" value="Gfo/Idh/MocA-like_OxRdtase_N"/>
</dbReference>
<dbReference type="RefSeq" id="WP_059069587.1">
    <property type="nucleotide sequence ID" value="NZ_LNAL01000006.1"/>
</dbReference>
<dbReference type="SUPFAM" id="SSF51735">
    <property type="entry name" value="NAD(P)-binding Rossmann-fold domains"/>
    <property type="match status" value="1"/>
</dbReference>
<protein>
    <submittedName>
        <fullName evidence="5">Oxidoreductase</fullName>
    </submittedName>
</protein>
<feature type="domain" description="GFO/IDH/MocA-like oxidoreductase" evidence="4">
    <location>
        <begin position="130"/>
        <end position="250"/>
    </location>
</feature>
<dbReference type="GO" id="GO:0000166">
    <property type="term" value="F:nucleotide binding"/>
    <property type="evidence" value="ECO:0007669"/>
    <property type="project" value="InterPro"/>
</dbReference>
<feature type="domain" description="Gfo/Idh/MocA-like oxidoreductase N-terminal" evidence="3">
    <location>
        <begin position="12"/>
        <end position="119"/>
    </location>
</feature>
<dbReference type="AlphaFoldDB" id="A0A9X0HLS1"/>
<evidence type="ECO:0000313" key="6">
    <source>
        <dbReference type="Proteomes" id="UP000054223"/>
    </source>
</evidence>
<dbReference type="OrthoDB" id="9815825at2"/>
<keyword evidence="6" id="KW-1185">Reference proteome</keyword>
<dbReference type="InterPro" id="IPR055170">
    <property type="entry name" value="GFO_IDH_MocA-like_dom"/>
</dbReference>
<dbReference type="Pfam" id="PF01408">
    <property type="entry name" value="GFO_IDH_MocA"/>
    <property type="match status" value="1"/>
</dbReference>
<dbReference type="Proteomes" id="UP000054223">
    <property type="component" value="Unassembled WGS sequence"/>
</dbReference>
<accession>A0A9X0HLS1</accession>
<dbReference type="Gene3D" id="3.40.50.720">
    <property type="entry name" value="NAD(P)-binding Rossmann-like Domain"/>
    <property type="match status" value="1"/>
</dbReference>
<evidence type="ECO:0000313" key="5">
    <source>
        <dbReference type="EMBL" id="KUG08289.1"/>
    </source>
</evidence>